<evidence type="ECO:0000256" key="5">
    <source>
        <dbReference type="ARBA" id="ARBA00038359"/>
    </source>
</evidence>
<dbReference type="Proteomes" id="UP000566819">
    <property type="component" value="Unassembled WGS sequence"/>
</dbReference>
<dbReference type="AlphaFoldDB" id="A0A8H4R5U5"/>
<feature type="compositionally biased region" description="Basic residues" evidence="6">
    <location>
        <begin position="293"/>
        <end position="307"/>
    </location>
</feature>
<evidence type="ECO:0000256" key="7">
    <source>
        <dbReference type="SAM" id="Phobius"/>
    </source>
</evidence>
<reference evidence="9 10" key="1">
    <citation type="submission" date="2020-03" db="EMBL/GenBank/DDBJ databases">
        <title>Draft Genome Sequence of Cudoniella acicularis.</title>
        <authorList>
            <person name="Buettner E."/>
            <person name="Kellner H."/>
        </authorList>
    </citation>
    <scope>NUCLEOTIDE SEQUENCE [LARGE SCALE GENOMIC DNA]</scope>
    <source>
        <strain evidence="9 10">DSM 108380</strain>
    </source>
</reference>
<evidence type="ECO:0000256" key="4">
    <source>
        <dbReference type="ARBA" id="ARBA00023136"/>
    </source>
</evidence>
<feature type="transmembrane region" description="Helical" evidence="7">
    <location>
        <begin position="267"/>
        <end position="289"/>
    </location>
</feature>
<evidence type="ECO:0000259" key="8">
    <source>
        <dbReference type="Pfam" id="PF20684"/>
    </source>
</evidence>
<feature type="transmembrane region" description="Helical" evidence="7">
    <location>
        <begin position="225"/>
        <end position="247"/>
    </location>
</feature>
<feature type="transmembrane region" description="Helical" evidence="7">
    <location>
        <begin position="56"/>
        <end position="77"/>
    </location>
</feature>
<keyword evidence="4 7" id="KW-0472">Membrane</keyword>
<feature type="transmembrane region" description="Helical" evidence="7">
    <location>
        <begin position="109"/>
        <end position="131"/>
    </location>
</feature>
<dbReference type="OrthoDB" id="444631at2759"/>
<name>A0A8H4R5U5_9HELO</name>
<evidence type="ECO:0000256" key="2">
    <source>
        <dbReference type="ARBA" id="ARBA00022692"/>
    </source>
</evidence>
<comment type="caution">
    <text evidence="9">The sequence shown here is derived from an EMBL/GenBank/DDBJ whole genome shotgun (WGS) entry which is preliminary data.</text>
</comment>
<accession>A0A8H4R5U5</accession>
<evidence type="ECO:0000256" key="3">
    <source>
        <dbReference type="ARBA" id="ARBA00022989"/>
    </source>
</evidence>
<gene>
    <name evidence="9" type="ORF">G7Y89_g14295</name>
</gene>
<keyword evidence="10" id="KW-1185">Reference proteome</keyword>
<dbReference type="GO" id="GO:0016020">
    <property type="term" value="C:membrane"/>
    <property type="evidence" value="ECO:0007669"/>
    <property type="project" value="UniProtKB-SubCell"/>
</dbReference>
<proteinExistence type="inferred from homology"/>
<dbReference type="Pfam" id="PF20684">
    <property type="entry name" value="Fung_rhodopsin"/>
    <property type="match status" value="1"/>
</dbReference>
<feature type="region of interest" description="Disordered" evidence="6">
    <location>
        <begin position="293"/>
        <end position="321"/>
    </location>
</feature>
<feature type="transmembrane region" description="Helical" evidence="7">
    <location>
        <begin position="200"/>
        <end position="218"/>
    </location>
</feature>
<feature type="transmembrane region" description="Helical" evidence="7">
    <location>
        <begin position="22"/>
        <end position="44"/>
    </location>
</feature>
<keyword evidence="3 7" id="KW-1133">Transmembrane helix</keyword>
<feature type="domain" description="Rhodopsin" evidence="8">
    <location>
        <begin position="41"/>
        <end position="290"/>
    </location>
</feature>
<comment type="subcellular location">
    <subcellularLocation>
        <location evidence="1">Membrane</location>
        <topology evidence="1">Multi-pass membrane protein</topology>
    </subcellularLocation>
</comment>
<dbReference type="InterPro" id="IPR052337">
    <property type="entry name" value="SAT4-like"/>
</dbReference>
<dbReference type="PANTHER" id="PTHR33048">
    <property type="entry name" value="PTH11-LIKE INTEGRAL MEMBRANE PROTEIN (AFU_ORTHOLOGUE AFUA_5G11245)"/>
    <property type="match status" value="1"/>
</dbReference>
<dbReference type="InterPro" id="IPR049326">
    <property type="entry name" value="Rhodopsin_dom_fungi"/>
</dbReference>
<evidence type="ECO:0000313" key="10">
    <source>
        <dbReference type="Proteomes" id="UP000566819"/>
    </source>
</evidence>
<feature type="transmembrane region" description="Helical" evidence="7">
    <location>
        <begin position="143"/>
        <end position="163"/>
    </location>
</feature>
<evidence type="ECO:0000256" key="1">
    <source>
        <dbReference type="ARBA" id="ARBA00004141"/>
    </source>
</evidence>
<organism evidence="9 10">
    <name type="scientific">Cudoniella acicularis</name>
    <dbReference type="NCBI Taxonomy" id="354080"/>
    <lineage>
        <taxon>Eukaryota</taxon>
        <taxon>Fungi</taxon>
        <taxon>Dikarya</taxon>
        <taxon>Ascomycota</taxon>
        <taxon>Pezizomycotina</taxon>
        <taxon>Leotiomycetes</taxon>
        <taxon>Helotiales</taxon>
        <taxon>Tricladiaceae</taxon>
        <taxon>Cudoniella</taxon>
    </lineage>
</organism>
<protein>
    <recommendedName>
        <fullName evidence="8">Rhodopsin domain-containing protein</fullName>
    </recommendedName>
</protein>
<dbReference type="PANTHER" id="PTHR33048:SF47">
    <property type="entry name" value="INTEGRAL MEMBRANE PROTEIN-RELATED"/>
    <property type="match status" value="1"/>
</dbReference>
<sequence>MVVTDRESGVLSTTGELMSLEAFYGVIWGFFALCVIVFIGRIWIRWISFGKFLKEDYLMFFVLCLQLSTTIICQLRLHYVYMMEEVGNGLIAPPPTFLEDVPKGLRGLLASQVITVVGLWGVKFNFLLFFYRIFCRAARRYQYLWWAVVVVTIMCFAAFIGLMSYKCEASDVTIILSACTQPSAIRLEWIQVQTTSAIDVFNDILIMIFPIAILWGVRITPKKKVYLTLMFMLTLFTVAMAIIRGTISYGRVASDYSQSQNISWVWFWFQMEFIVSFLVACLVSFQSLFTQTKKKGPRASPPVRHHGQPPTIGGSSEGRKKRSRNIYDSIVETCIDLENAAGADSTELEGTTWALSELGGQTQGESSSFANSSHERLSRNWLNKEAWVDNRTAENVGGGTDFWNVVGTKVEVGGRKVI</sequence>
<evidence type="ECO:0000313" key="9">
    <source>
        <dbReference type="EMBL" id="KAF4622731.1"/>
    </source>
</evidence>
<evidence type="ECO:0000256" key="6">
    <source>
        <dbReference type="SAM" id="MobiDB-lite"/>
    </source>
</evidence>
<dbReference type="EMBL" id="JAAMPI010001850">
    <property type="protein sequence ID" value="KAF4622731.1"/>
    <property type="molecule type" value="Genomic_DNA"/>
</dbReference>
<keyword evidence="2 7" id="KW-0812">Transmembrane</keyword>
<comment type="similarity">
    <text evidence="5">Belongs to the SAT4 family.</text>
</comment>